<keyword evidence="2" id="KW-1185">Reference proteome</keyword>
<dbReference type="SUPFAM" id="SSF51126">
    <property type="entry name" value="Pectin lyase-like"/>
    <property type="match status" value="1"/>
</dbReference>
<evidence type="ECO:0000313" key="1">
    <source>
        <dbReference type="EnsemblPlants" id="PGSC0003DMT400094695"/>
    </source>
</evidence>
<accession>M1DUP2</accession>
<dbReference type="PaxDb" id="4113-PGSC0003DMT400094695"/>
<sequence length="94" mass="10195">MILTSDLIKADGKLFRLLNSSLGGRMPDIKQTSQALQFRIVHNVISSLTTALGYRYTILASHPLTPGDSPNTDGIHLQNSKDVLIRSSNVSCGN</sequence>
<name>M1DUP2_SOLTU</name>
<dbReference type="Proteomes" id="UP000011115">
    <property type="component" value="Unassembled WGS sequence"/>
</dbReference>
<protein>
    <submittedName>
        <fullName evidence="1">Polygalacturonase</fullName>
    </submittedName>
</protein>
<dbReference type="Gramene" id="PGSC0003DMT400094695">
    <property type="protein sequence ID" value="PGSC0003DMT400094695"/>
    <property type="gene ID" value="PGSC0003DMG400044266"/>
</dbReference>
<dbReference type="STRING" id="4113.M1DUP2"/>
<reference evidence="1" key="2">
    <citation type="submission" date="2015-06" db="UniProtKB">
        <authorList>
            <consortium name="EnsemblPlants"/>
        </authorList>
    </citation>
    <scope>IDENTIFICATION</scope>
    <source>
        <strain evidence="1">DM1-3 516 R44</strain>
    </source>
</reference>
<dbReference type="Gene3D" id="2.160.20.10">
    <property type="entry name" value="Single-stranded right-handed beta-helix, Pectin lyase-like"/>
    <property type="match status" value="1"/>
</dbReference>
<dbReference type="AlphaFoldDB" id="M1DUP2"/>
<dbReference type="InterPro" id="IPR011050">
    <property type="entry name" value="Pectin_lyase_fold/virulence"/>
</dbReference>
<organism evidence="1 2">
    <name type="scientific">Solanum tuberosum</name>
    <name type="common">Potato</name>
    <dbReference type="NCBI Taxonomy" id="4113"/>
    <lineage>
        <taxon>Eukaryota</taxon>
        <taxon>Viridiplantae</taxon>
        <taxon>Streptophyta</taxon>
        <taxon>Embryophyta</taxon>
        <taxon>Tracheophyta</taxon>
        <taxon>Spermatophyta</taxon>
        <taxon>Magnoliopsida</taxon>
        <taxon>eudicotyledons</taxon>
        <taxon>Gunneridae</taxon>
        <taxon>Pentapetalae</taxon>
        <taxon>asterids</taxon>
        <taxon>lamiids</taxon>
        <taxon>Solanales</taxon>
        <taxon>Solanaceae</taxon>
        <taxon>Solanoideae</taxon>
        <taxon>Solaneae</taxon>
        <taxon>Solanum</taxon>
    </lineage>
</organism>
<reference evidence="2" key="1">
    <citation type="journal article" date="2011" name="Nature">
        <title>Genome sequence and analysis of the tuber crop potato.</title>
        <authorList>
            <consortium name="The Potato Genome Sequencing Consortium"/>
        </authorList>
    </citation>
    <scope>NUCLEOTIDE SEQUENCE [LARGE SCALE GENOMIC DNA]</scope>
    <source>
        <strain evidence="2">cv. DM1-3 516 R44</strain>
    </source>
</reference>
<proteinExistence type="predicted"/>
<dbReference type="InParanoid" id="M1DUP2"/>
<dbReference type="HOGENOM" id="CLU_2390290_0_0_1"/>
<evidence type="ECO:0000313" key="2">
    <source>
        <dbReference type="Proteomes" id="UP000011115"/>
    </source>
</evidence>
<dbReference type="InterPro" id="IPR012334">
    <property type="entry name" value="Pectin_lyas_fold"/>
</dbReference>
<dbReference type="EnsemblPlants" id="PGSC0003DMT400094695">
    <property type="protein sequence ID" value="PGSC0003DMT400094695"/>
    <property type="gene ID" value="PGSC0003DMG400044266"/>
</dbReference>